<keyword evidence="2" id="KW-1185">Reference proteome</keyword>
<evidence type="ECO:0000313" key="2">
    <source>
        <dbReference type="Proteomes" id="UP000790709"/>
    </source>
</evidence>
<comment type="caution">
    <text evidence="1">The sequence shown here is derived from an EMBL/GenBank/DDBJ whole genome shotgun (WGS) entry which is preliminary data.</text>
</comment>
<dbReference type="Proteomes" id="UP000790709">
    <property type="component" value="Unassembled WGS sequence"/>
</dbReference>
<organism evidence="1 2">
    <name type="scientific">Leucogyrophana mollusca</name>
    <dbReference type="NCBI Taxonomy" id="85980"/>
    <lineage>
        <taxon>Eukaryota</taxon>
        <taxon>Fungi</taxon>
        <taxon>Dikarya</taxon>
        <taxon>Basidiomycota</taxon>
        <taxon>Agaricomycotina</taxon>
        <taxon>Agaricomycetes</taxon>
        <taxon>Agaricomycetidae</taxon>
        <taxon>Boletales</taxon>
        <taxon>Boletales incertae sedis</taxon>
        <taxon>Leucogyrophana</taxon>
    </lineage>
</organism>
<proteinExistence type="predicted"/>
<dbReference type="EMBL" id="MU266344">
    <property type="protein sequence ID" value="KAH7929194.1"/>
    <property type="molecule type" value="Genomic_DNA"/>
</dbReference>
<reference evidence="1" key="1">
    <citation type="journal article" date="2021" name="New Phytol.">
        <title>Evolutionary innovations through gain and loss of genes in the ectomycorrhizal Boletales.</title>
        <authorList>
            <person name="Wu G."/>
            <person name="Miyauchi S."/>
            <person name="Morin E."/>
            <person name="Kuo A."/>
            <person name="Drula E."/>
            <person name="Varga T."/>
            <person name="Kohler A."/>
            <person name="Feng B."/>
            <person name="Cao Y."/>
            <person name="Lipzen A."/>
            <person name="Daum C."/>
            <person name="Hundley H."/>
            <person name="Pangilinan J."/>
            <person name="Johnson J."/>
            <person name="Barry K."/>
            <person name="LaButti K."/>
            <person name="Ng V."/>
            <person name="Ahrendt S."/>
            <person name="Min B."/>
            <person name="Choi I.G."/>
            <person name="Park H."/>
            <person name="Plett J.M."/>
            <person name="Magnuson J."/>
            <person name="Spatafora J.W."/>
            <person name="Nagy L.G."/>
            <person name="Henrissat B."/>
            <person name="Grigoriev I.V."/>
            <person name="Yang Z.L."/>
            <person name="Xu J."/>
            <person name="Martin F.M."/>
        </authorList>
    </citation>
    <scope>NUCLEOTIDE SEQUENCE</scope>
    <source>
        <strain evidence="1">KUC20120723A-06</strain>
    </source>
</reference>
<sequence>MIGMRKDAENCQKLRSAATRRSLPESRNDRNCLPGDLQRVSPSGCTLEDLCKMSKHDPSSLFIVCGMGSAGWLVCRAGALTFCMEPLFGKWRNVYRFANCCNNLLSPWSLSRVPNGSSASLHFTMMDQSSHLFEDCSCHRTWPLFHLSKTLLSHWRLAQS</sequence>
<evidence type="ECO:0000313" key="1">
    <source>
        <dbReference type="EMBL" id="KAH7929194.1"/>
    </source>
</evidence>
<gene>
    <name evidence="1" type="ORF">BV22DRAFT_147800</name>
</gene>
<protein>
    <submittedName>
        <fullName evidence="1">Uncharacterized protein</fullName>
    </submittedName>
</protein>
<accession>A0ACB8BUW9</accession>
<name>A0ACB8BUW9_9AGAM</name>